<dbReference type="SMART" id="SM00306">
    <property type="entry name" value="HintN"/>
    <property type="match status" value="1"/>
</dbReference>
<dbReference type="GO" id="GO:0016539">
    <property type="term" value="P:intein-mediated protein splicing"/>
    <property type="evidence" value="ECO:0007669"/>
    <property type="project" value="InterPro"/>
</dbReference>
<organism evidence="2 3">
    <name type="scientific">Gemmata obscuriglobus</name>
    <dbReference type="NCBI Taxonomy" id="114"/>
    <lineage>
        <taxon>Bacteria</taxon>
        <taxon>Pseudomonadati</taxon>
        <taxon>Planctomycetota</taxon>
        <taxon>Planctomycetia</taxon>
        <taxon>Gemmatales</taxon>
        <taxon>Gemmataceae</taxon>
        <taxon>Gemmata</taxon>
    </lineage>
</organism>
<keyword evidence="3" id="KW-1185">Reference proteome</keyword>
<evidence type="ECO:0000313" key="2">
    <source>
        <dbReference type="EMBL" id="AWM39499.1"/>
    </source>
</evidence>
<reference evidence="2 3" key="1">
    <citation type="submission" date="2018-01" db="EMBL/GenBank/DDBJ databases">
        <title>G. obscuriglobus.</title>
        <authorList>
            <person name="Franke J."/>
            <person name="Blomberg W."/>
            <person name="Selmecki A."/>
        </authorList>
    </citation>
    <scope>NUCLEOTIDE SEQUENCE [LARGE SCALE GENOMIC DNA]</scope>
    <source>
        <strain evidence="2 3">DSM 5831</strain>
    </source>
</reference>
<dbReference type="InterPro" id="IPR003587">
    <property type="entry name" value="Hint_dom_N"/>
</dbReference>
<dbReference type="EMBL" id="CP025958">
    <property type="protein sequence ID" value="AWM39499.1"/>
    <property type="molecule type" value="Genomic_DNA"/>
</dbReference>
<dbReference type="Proteomes" id="UP000245802">
    <property type="component" value="Chromosome"/>
</dbReference>
<accession>A0A2Z3GYB9</accession>
<dbReference type="Gene3D" id="2.170.16.10">
    <property type="entry name" value="Hedgehog/Intein (Hint) domain"/>
    <property type="match status" value="1"/>
</dbReference>
<dbReference type="InterPro" id="IPR036844">
    <property type="entry name" value="Hint_dom_sf"/>
</dbReference>
<dbReference type="PROSITE" id="PS50817">
    <property type="entry name" value="INTEIN_N_TER"/>
    <property type="match status" value="1"/>
</dbReference>
<feature type="domain" description="Hint" evidence="1">
    <location>
        <begin position="965"/>
        <end position="1061"/>
    </location>
</feature>
<evidence type="ECO:0000259" key="1">
    <source>
        <dbReference type="SMART" id="SM00306"/>
    </source>
</evidence>
<dbReference type="SUPFAM" id="SSF51294">
    <property type="entry name" value="Hedgehog/intein (Hint) domain"/>
    <property type="match status" value="1"/>
</dbReference>
<proteinExistence type="predicted"/>
<evidence type="ECO:0000313" key="3">
    <source>
        <dbReference type="Proteomes" id="UP000245802"/>
    </source>
</evidence>
<dbReference type="InterPro" id="IPR006141">
    <property type="entry name" value="Intein_N"/>
</dbReference>
<name>A0A2Z3GYB9_9BACT</name>
<sequence>MYTSIEWDFDYQAGNFQADVSGTDEFAPHTFTSVGNATVAARLTNAQSVEVVTTAVTVHHEPPVLTVPENLTVVAGNTKTLTVTADTDVAITGVEWWVALDGWEYEQVSDMTTLAADYEFETYGDYDFWVQVTDANGEVAESGFTVKATNDTPDGYAFYRTATGVVNATVDEGSVVTFVVTDLDRELDVENTDSLTVEVDWYGTGEYDIVNDGDWTFNRELKTVTFDTPYEDNPEGGTVWHAKVRVTDDWGAATDDAVDVHVRNVAPTATVQAGTVISTVATGGQDVRVLYDQELLSFENIVEPSEADLEQMEFFWIVDGTRLGNTAAVPLPDYTVARPHIVEAYMKDKDGGETPHVTFKLVVAPAPIPAAHAMGMPEGTGDPNDPNEGDFFTTDSGLLVEPQLGDGLPSATVFGKFIPTDMTVDNYLQYASWPIVRRSVGVGQGFSVKFTYDPESLAFAAAHGYTLRYRYAIDVQYPSDGHGSGPLPPHQYTKTASDTISVSGQPEDRVIIVTVIPEMLSGGTVVRSAGPHQVIATTPRSQSTWDQAVDLWKMVRDLAPQLGSAAANLFTSLSGSGFTTLMSNLEAGLTGALSDFVSGFQTTSKKAFFEWLGAGSTTLLSNLANANFNEWEDIQAFLLGYAGLTWDNVQAVMLQELGAGNVAAVTKIYDDYFAAESDTSSARSLMAFVNKLDPNLVEGLKTKAMEQITIAAGRAVAQAASMFLPGAGAIRGLYNALQWALDNRTQMGDMFTKIVDSLNALAAGNAGNFRAELLGAMNASLGPLIGLAAQQFGLNKLRDELKRLTEYVPQRVDKLLRDQVAAVAKGLGGGVITGAESGKLTSTQFTFAYKGKSYKLVPVEAGTASQLKIIHQSEGNKVHVFTAQDFDGPALAKYQEVMAAEVAVRAAASGPTRVAIKQNVNGAGTTAPQPKAKFADLKAKQAALDTKLADLTAYLQANGCKYLNAGCFAAGTKLLTRRGWVAVELLGIGDEVASRTEHDLTGPVEWKAVEDTFRRMGRVLHLHFAGGELIRTTPEHPFWVDGKGWTAAGSLAAGDRIATLSGEWVPIAEVFDTQEWEPVYNLRVADHHTYFVGDDNWGFAAWAHNAYVVVHKKVGKKYVWSVEDESKQTPAASVDRYVRDVFGARATFATQDIALKVRDQQQKAEEKVTALSTDDGDRFEFLARISHAPSRHSELIFRPDGTIWQEIDFEVNGRIYETGISLGSKQEQLIRYGIIARARGMTVGVIFGPRASSTTVRTYYATLSVPFSNALIQEEMPPGVSISDSQIVASYFTTFEGRTYGFPAPIIGQNSMLIWPTDWERTTN</sequence>
<dbReference type="CDD" id="cd00081">
    <property type="entry name" value="Hint"/>
    <property type="match status" value="1"/>
</dbReference>
<dbReference type="KEGG" id="gog:C1280_22560"/>
<protein>
    <recommendedName>
        <fullName evidence="1">Hint domain-containing protein</fullName>
    </recommendedName>
</protein>
<dbReference type="Pfam" id="PF07591">
    <property type="entry name" value="PT-HINT"/>
    <property type="match status" value="1"/>
</dbReference>
<gene>
    <name evidence="2" type="ORF">C1280_22560</name>
</gene>